<feature type="domain" description="Prohead serine protease" evidence="4">
    <location>
        <begin position="15"/>
        <end position="175"/>
    </location>
</feature>
<gene>
    <name evidence="5" type="ORF">GB992_00765</name>
</gene>
<evidence type="ECO:0000313" key="5">
    <source>
        <dbReference type="EMBL" id="MYV04442.1"/>
    </source>
</evidence>
<evidence type="ECO:0000256" key="2">
    <source>
        <dbReference type="ARBA" id="ARBA00022670"/>
    </source>
</evidence>
<dbReference type="Pfam" id="PF04586">
    <property type="entry name" value="Peptidase_S78"/>
    <property type="match status" value="1"/>
</dbReference>
<keyword evidence="3" id="KW-0378">Hydrolase</keyword>
<keyword evidence="1" id="KW-1188">Viral release from host cell</keyword>
<dbReference type="EMBL" id="WEZT01000002">
    <property type="protein sequence ID" value="MYV04442.1"/>
    <property type="molecule type" value="Genomic_DNA"/>
</dbReference>
<organism evidence="5 6">
    <name type="scientific">Furfurilactobacillus rossiae</name>
    <dbReference type="NCBI Taxonomy" id="231049"/>
    <lineage>
        <taxon>Bacteria</taxon>
        <taxon>Bacillati</taxon>
        <taxon>Bacillota</taxon>
        <taxon>Bacilli</taxon>
        <taxon>Lactobacillales</taxon>
        <taxon>Lactobacillaceae</taxon>
        <taxon>Furfurilactobacillus</taxon>
    </lineage>
</organism>
<dbReference type="Proteomes" id="UP000480570">
    <property type="component" value="Unassembled WGS sequence"/>
</dbReference>
<comment type="caution">
    <text evidence="5">The sequence shown here is derived from an EMBL/GenBank/DDBJ whole genome shotgun (WGS) entry which is preliminary data.</text>
</comment>
<protein>
    <submittedName>
        <fullName evidence="5">HK97 family phage prohead protease</fullName>
    </submittedName>
</protein>
<proteinExistence type="predicted"/>
<evidence type="ECO:0000256" key="1">
    <source>
        <dbReference type="ARBA" id="ARBA00022612"/>
    </source>
</evidence>
<dbReference type="InterPro" id="IPR006433">
    <property type="entry name" value="Prohead_protease"/>
</dbReference>
<dbReference type="InterPro" id="IPR054613">
    <property type="entry name" value="Peptidase_S78_dom"/>
</dbReference>
<dbReference type="GO" id="GO:0006508">
    <property type="term" value="P:proteolysis"/>
    <property type="evidence" value="ECO:0007669"/>
    <property type="project" value="UniProtKB-KW"/>
</dbReference>
<evidence type="ECO:0000313" key="6">
    <source>
        <dbReference type="Proteomes" id="UP000480570"/>
    </source>
</evidence>
<dbReference type="AlphaFoldDB" id="A0A7C9IUM9"/>
<evidence type="ECO:0000256" key="3">
    <source>
        <dbReference type="ARBA" id="ARBA00022801"/>
    </source>
</evidence>
<reference evidence="5 6" key="1">
    <citation type="journal article" date="2019" name="Appl. Environ. Microbiol.">
        <title>Genetic determinants of hydroxycinnamic acid metabolism in heterofermentative lactobacilli.</title>
        <authorList>
            <person name="Gaur G."/>
            <person name="Oh J.H."/>
            <person name="Filannino P."/>
            <person name="Gobbetti M."/>
            <person name="van Pijkeren J.P."/>
            <person name="Ganzle M.G."/>
        </authorList>
    </citation>
    <scope>NUCLEOTIDE SEQUENCE [LARGE SCALE GENOMIC DNA]</scope>
    <source>
        <strain evidence="5 6">FUA3583</strain>
    </source>
</reference>
<dbReference type="NCBIfam" id="TIGR01543">
    <property type="entry name" value="proheadase_HK97"/>
    <property type="match status" value="1"/>
</dbReference>
<name>A0A7C9IUM9_9LACO</name>
<sequence>MPTSSNDIRTLANAKLQTRSVDTNSPSIGQVEGYACVFSQPSEDMGFTEYISPHAFDGVDMSNVLALYNHDLSNILGRVTASTLTLNIDKTGLHFVLDMPDTTLGRDTYANVQNGNLQGCSFGFTIADDDWSQDNDGTLVHTINQIDQLIEISITPLPAYTETSVAVSRGFKNYKDIQEKQKLKLILSTYEED</sequence>
<accession>A0A7C9IUM9</accession>
<dbReference type="GO" id="GO:0008233">
    <property type="term" value="F:peptidase activity"/>
    <property type="evidence" value="ECO:0007669"/>
    <property type="project" value="UniProtKB-KW"/>
</dbReference>
<evidence type="ECO:0000259" key="4">
    <source>
        <dbReference type="Pfam" id="PF04586"/>
    </source>
</evidence>
<keyword evidence="2 5" id="KW-0645">Protease</keyword>